<dbReference type="Pfam" id="PF02517">
    <property type="entry name" value="Rce1-like"/>
    <property type="match status" value="1"/>
</dbReference>
<dbReference type="InterPro" id="IPR003675">
    <property type="entry name" value="Rce1/LyrA-like_dom"/>
</dbReference>
<feature type="transmembrane region" description="Helical" evidence="1">
    <location>
        <begin position="28"/>
        <end position="48"/>
    </location>
</feature>
<keyword evidence="4" id="KW-1185">Reference proteome</keyword>
<keyword evidence="1" id="KW-1133">Transmembrane helix</keyword>
<feature type="domain" description="CAAX prenyl protease 2/Lysostaphin resistance protein A-like" evidence="2">
    <location>
        <begin position="151"/>
        <end position="239"/>
    </location>
</feature>
<dbReference type="PANTHER" id="PTHR36435:SF1">
    <property type="entry name" value="CAAX AMINO TERMINAL PROTEASE FAMILY PROTEIN"/>
    <property type="match status" value="1"/>
</dbReference>
<accession>A0ABX8YF08</accession>
<dbReference type="EMBL" id="CP080764">
    <property type="protein sequence ID" value="QYY44100.1"/>
    <property type="molecule type" value="Genomic_DNA"/>
</dbReference>
<feature type="transmembrane region" description="Helical" evidence="1">
    <location>
        <begin position="107"/>
        <end position="130"/>
    </location>
</feature>
<dbReference type="PANTHER" id="PTHR36435">
    <property type="entry name" value="SLR1288 PROTEIN"/>
    <property type="match status" value="1"/>
</dbReference>
<keyword evidence="3" id="KW-0645">Protease</keyword>
<dbReference type="RefSeq" id="WP_220560263.1">
    <property type="nucleotide sequence ID" value="NZ_CP080764.1"/>
</dbReference>
<feature type="transmembrane region" description="Helical" evidence="1">
    <location>
        <begin position="228"/>
        <end position="249"/>
    </location>
</feature>
<feature type="transmembrane region" description="Helical" evidence="1">
    <location>
        <begin position="60"/>
        <end position="79"/>
    </location>
</feature>
<dbReference type="Proteomes" id="UP000826616">
    <property type="component" value="Chromosome"/>
</dbReference>
<evidence type="ECO:0000259" key="2">
    <source>
        <dbReference type="Pfam" id="PF02517"/>
    </source>
</evidence>
<proteinExistence type="predicted"/>
<feature type="transmembrane region" description="Helical" evidence="1">
    <location>
        <begin position="150"/>
        <end position="171"/>
    </location>
</feature>
<evidence type="ECO:0000313" key="3">
    <source>
        <dbReference type="EMBL" id="QYY44100.1"/>
    </source>
</evidence>
<keyword evidence="3" id="KW-0378">Hydrolase</keyword>
<name>A0ABX8YF08_ANETH</name>
<reference evidence="3 4" key="1">
    <citation type="submission" date="2021-08" db="EMBL/GenBank/DDBJ databases">
        <title>Complete genome sequence of the strain Aneurinibacillus thermoaerophilus CCM 8960.</title>
        <authorList>
            <person name="Musilova J."/>
            <person name="Kourilova X."/>
            <person name="Pernicova I."/>
            <person name="Bezdicek M."/>
            <person name="Lengerova M."/>
            <person name="Obruca S."/>
            <person name="Sedlar K."/>
        </authorList>
    </citation>
    <scope>NUCLEOTIDE SEQUENCE [LARGE SCALE GENOMIC DNA]</scope>
    <source>
        <strain evidence="3 4">CCM 8960</strain>
    </source>
</reference>
<dbReference type="InterPro" id="IPR052710">
    <property type="entry name" value="CAAX_protease"/>
</dbReference>
<dbReference type="GO" id="GO:0008237">
    <property type="term" value="F:metallopeptidase activity"/>
    <property type="evidence" value="ECO:0007669"/>
    <property type="project" value="UniProtKB-KW"/>
</dbReference>
<organism evidence="3 4">
    <name type="scientific">Aneurinibacillus thermoaerophilus</name>
    <dbReference type="NCBI Taxonomy" id="143495"/>
    <lineage>
        <taxon>Bacteria</taxon>
        <taxon>Bacillati</taxon>
        <taxon>Bacillota</taxon>
        <taxon>Bacilli</taxon>
        <taxon>Bacillales</taxon>
        <taxon>Paenibacillaceae</taxon>
        <taxon>Aneurinibacillus group</taxon>
        <taxon>Aneurinibacillus</taxon>
    </lineage>
</organism>
<keyword evidence="1" id="KW-0472">Membrane</keyword>
<sequence length="250" mass="28321">MQAGAKKRGMKMKIEVQVENKTIELKSIIKALAIGISWSILFIIAAAFSFSLYEMRGKDLIIFSVALSIPVCLILILCVKKYVLTEKQLLWSSLGFQRMKNIHIMKYALHIMSLWLLIIITQIIVLAVFPPEATSSSQLVTSQLTQMSSAEFWLLYIVVAILVPITEEIIFRGLIYKYLCRKYGFGIATIGSALIFTMAHFFVPMLWAALFIMGCCLAYLFKTYQSIFAPLSLHILTNSINIIALSWILF</sequence>
<protein>
    <submittedName>
        <fullName evidence="3">CPBP family intramembrane metalloprotease</fullName>
    </submittedName>
</protein>
<keyword evidence="3" id="KW-0482">Metalloprotease</keyword>
<keyword evidence="1" id="KW-0812">Transmembrane</keyword>
<gene>
    <name evidence="3" type="ORF">K3F53_07945</name>
</gene>
<dbReference type="GeneID" id="97141298"/>
<evidence type="ECO:0000313" key="4">
    <source>
        <dbReference type="Proteomes" id="UP000826616"/>
    </source>
</evidence>
<evidence type="ECO:0000256" key="1">
    <source>
        <dbReference type="SAM" id="Phobius"/>
    </source>
</evidence>